<dbReference type="AlphaFoldDB" id="A0A1M5QDG4"/>
<gene>
    <name evidence="1" type="ORF">SAMN02745245_00602</name>
</gene>
<dbReference type="PANTHER" id="PTHR43434:SF20">
    <property type="entry name" value="5'-NUCLEOTIDASE"/>
    <property type="match status" value="1"/>
</dbReference>
<keyword evidence="2" id="KW-1185">Reference proteome</keyword>
<dbReference type="Gene3D" id="1.10.150.240">
    <property type="entry name" value="Putative phosphatase, domain 2"/>
    <property type="match status" value="1"/>
</dbReference>
<dbReference type="InterPro" id="IPR050155">
    <property type="entry name" value="HAD-like_hydrolase_sf"/>
</dbReference>
<sequence length="213" mass="24388">MIFLFDLDGTIVDSAEGIINGLTYAFEKSGDEIPNNETIRKYIGPPFMDTFTRELGFSEKKSRYLIEVFREYYVENGKYESEPYTGMKDLLEEVSSKYKIAVATSKPEVQAREILKNHGLYDYFEFVGGATLDNSRIKKHDVIEYVLDNLNVGSRENTYMIGDRYPDILGASKSGLKSIGVLWGYGTYDELESYNANYIEESVENLKDRIFSL</sequence>
<proteinExistence type="predicted"/>
<evidence type="ECO:0000313" key="1">
    <source>
        <dbReference type="EMBL" id="SHH11769.1"/>
    </source>
</evidence>
<dbReference type="InterPro" id="IPR036412">
    <property type="entry name" value="HAD-like_sf"/>
</dbReference>
<dbReference type="Proteomes" id="UP000184032">
    <property type="component" value="Unassembled WGS sequence"/>
</dbReference>
<organism evidence="1 2">
    <name type="scientific">Anaerosphaera aminiphila DSM 21120</name>
    <dbReference type="NCBI Taxonomy" id="1120995"/>
    <lineage>
        <taxon>Bacteria</taxon>
        <taxon>Bacillati</taxon>
        <taxon>Bacillota</taxon>
        <taxon>Tissierellia</taxon>
        <taxon>Tissierellales</taxon>
        <taxon>Peptoniphilaceae</taxon>
        <taxon>Anaerosphaera</taxon>
    </lineage>
</organism>
<dbReference type="SFLD" id="SFLDG01135">
    <property type="entry name" value="C1.5.6:_HAD__Beta-PGM__Phospha"/>
    <property type="match status" value="1"/>
</dbReference>
<dbReference type="GO" id="GO:0004713">
    <property type="term" value="F:protein tyrosine kinase activity"/>
    <property type="evidence" value="ECO:0007669"/>
    <property type="project" value="TreeGrafter"/>
</dbReference>
<dbReference type="InterPro" id="IPR041492">
    <property type="entry name" value="HAD_2"/>
</dbReference>
<reference evidence="1 2" key="1">
    <citation type="submission" date="2016-11" db="EMBL/GenBank/DDBJ databases">
        <authorList>
            <person name="Jaros S."/>
            <person name="Januszkiewicz K."/>
            <person name="Wedrychowicz H."/>
        </authorList>
    </citation>
    <scope>NUCLEOTIDE SEQUENCE [LARGE SCALE GENOMIC DNA]</scope>
    <source>
        <strain evidence="1 2">DSM 21120</strain>
    </source>
</reference>
<dbReference type="SUPFAM" id="SSF56784">
    <property type="entry name" value="HAD-like"/>
    <property type="match status" value="1"/>
</dbReference>
<dbReference type="PANTHER" id="PTHR43434">
    <property type="entry name" value="PHOSPHOGLYCOLATE PHOSPHATASE"/>
    <property type="match status" value="1"/>
</dbReference>
<accession>A0A1M5QDG4</accession>
<dbReference type="SFLD" id="SFLDS00003">
    <property type="entry name" value="Haloacid_Dehalogenase"/>
    <property type="match status" value="1"/>
</dbReference>
<evidence type="ECO:0000313" key="2">
    <source>
        <dbReference type="Proteomes" id="UP000184032"/>
    </source>
</evidence>
<dbReference type="RefSeq" id="WP_083529049.1">
    <property type="nucleotide sequence ID" value="NZ_FQXI01000002.1"/>
</dbReference>
<dbReference type="InterPro" id="IPR023198">
    <property type="entry name" value="PGP-like_dom2"/>
</dbReference>
<dbReference type="Gene3D" id="3.40.50.1000">
    <property type="entry name" value="HAD superfamily/HAD-like"/>
    <property type="match status" value="1"/>
</dbReference>
<dbReference type="SFLD" id="SFLDG01129">
    <property type="entry name" value="C1.5:_HAD__Beta-PGM__Phosphata"/>
    <property type="match status" value="1"/>
</dbReference>
<protein>
    <submittedName>
        <fullName evidence="1">Phosphoglycolate phosphatase</fullName>
    </submittedName>
</protein>
<dbReference type="OrthoDB" id="9792518at2"/>
<dbReference type="GO" id="GO:0005829">
    <property type="term" value="C:cytosol"/>
    <property type="evidence" value="ECO:0007669"/>
    <property type="project" value="TreeGrafter"/>
</dbReference>
<dbReference type="Pfam" id="PF13419">
    <property type="entry name" value="HAD_2"/>
    <property type="match status" value="1"/>
</dbReference>
<dbReference type="EMBL" id="FQXI01000002">
    <property type="protein sequence ID" value="SHH11769.1"/>
    <property type="molecule type" value="Genomic_DNA"/>
</dbReference>
<name>A0A1M5QDG4_9FIRM</name>
<dbReference type="InterPro" id="IPR023214">
    <property type="entry name" value="HAD_sf"/>
</dbReference>
<dbReference type="STRING" id="1120995.SAMN02745245_00602"/>